<protein>
    <submittedName>
        <fullName evidence="1">Uncharacterized protein</fullName>
    </submittedName>
</protein>
<name>A0A0F9HIG5_9ZZZZ</name>
<evidence type="ECO:0000313" key="1">
    <source>
        <dbReference type="EMBL" id="KKL81465.1"/>
    </source>
</evidence>
<proteinExistence type="predicted"/>
<feature type="non-terminal residue" evidence="1">
    <location>
        <position position="324"/>
    </location>
</feature>
<reference evidence="1" key="1">
    <citation type="journal article" date="2015" name="Nature">
        <title>Complex archaea that bridge the gap between prokaryotes and eukaryotes.</title>
        <authorList>
            <person name="Spang A."/>
            <person name="Saw J.H."/>
            <person name="Jorgensen S.L."/>
            <person name="Zaremba-Niedzwiedzka K."/>
            <person name="Martijn J."/>
            <person name="Lind A.E."/>
            <person name="van Eijk R."/>
            <person name="Schleper C."/>
            <person name="Guy L."/>
            <person name="Ettema T.J."/>
        </authorList>
    </citation>
    <scope>NUCLEOTIDE SEQUENCE</scope>
</reference>
<sequence length="324" mass="33792">MATPVRDVSLYTVSPGNTTRASHQNNALYLSLTETDYGLYGSRPGSPAVSQQYLATDSGVFYMALEAGTLTPIASTKVQMGDDLDLYGAVSDTYSKVQLSASRTAVGFGQGGSNAHDTFVQREATEVVAIRNAANSAYGIMRGLAPVGDNDYVTKSHHDTHASSGANPHGVSAGQTGAVALAGGIMTGDLQMSGADITLLRDDRILVGSYFCIQEFTAGYGLIGVNVYEDGAGNYKSISTSWSGNARALKFSGGSDPQLLEFSGILSADETITPDATRTLVHTGNLTAVGVPQVGVAEVITGQWSFTDDIYLSALKKLYLDGGG</sequence>
<accession>A0A0F9HIG5</accession>
<comment type="caution">
    <text evidence="1">The sequence shown here is derived from an EMBL/GenBank/DDBJ whole genome shotgun (WGS) entry which is preliminary data.</text>
</comment>
<dbReference type="AlphaFoldDB" id="A0A0F9HIG5"/>
<organism evidence="1">
    <name type="scientific">marine sediment metagenome</name>
    <dbReference type="NCBI Taxonomy" id="412755"/>
    <lineage>
        <taxon>unclassified sequences</taxon>
        <taxon>metagenomes</taxon>
        <taxon>ecological metagenomes</taxon>
    </lineage>
</organism>
<gene>
    <name evidence="1" type="ORF">LCGC14_1994480</name>
</gene>
<dbReference type="EMBL" id="LAZR01022554">
    <property type="protein sequence ID" value="KKL81465.1"/>
    <property type="molecule type" value="Genomic_DNA"/>
</dbReference>